<keyword evidence="3" id="KW-1185">Reference proteome</keyword>
<dbReference type="KEGG" id="lpil:LIP_1791"/>
<evidence type="ECO:0000256" key="1">
    <source>
        <dbReference type="SAM" id="MobiDB-lite"/>
    </source>
</evidence>
<dbReference type="Proteomes" id="UP000065807">
    <property type="component" value="Chromosome"/>
</dbReference>
<evidence type="ECO:0000313" key="2">
    <source>
        <dbReference type="EMBL" id="BAS27635.1"/>
    </source>
</evidence>
<dbReference type="EMBL" id="AP014924">
    <property type="protein sequence ID" value="BAS27635.1"/>
    <property type="molecule type" value="Genomic_DNA"/>
</dbReference>
<evidence type="ECO:0000313" key="3">
    <source>
        <dbReference type="Proteomes" id="UP000065807"/>
    </source>
</evidence>
<sequence>MVWRITLSMGWVASAMLPASERIEGWSHTHSMNEPRPQYAAQPYGNSSLPVSGPDRHPGRLPDRHPALEQGQGRTPDAPRDAAQEGTLGRIPRPHLHLALDGPHLLHQLPEAAARAPSPGPRPGDRACPRAPGQPRGQPETDRPQEEPETDGVSAGR</sequence>
<protein>
    <submittedName>
        <fullName evidence="2">Uncharacterized protein</fullName>
    </submittedName>
</protein>
<name>A0A0K2SKL1_LIMPI</name>
<accession>A0A0K2SKL1</accession>
<feature type="region of interest" description="Disordered" evidence="1">
    <location>
        <begin position="28"/>
        <end position="157"/>
    </location>
</feature>
<reference evidence="3" key="2">
    <citation type="journal article" date="2016" name="Int. J. Syst. Evol. Microbiol.">
        <title>Complete genome sequence and cell structure of Limnochorda pilosa, a Gram-negative spore-former within the phylum Firmicutes.</title>
        <authorList>
            <person name="Watanabe M."/>
            <person name="Kojima H."/>
            <person name="Fukui M."/>
        </authorList>
    </citation>
    <scope>NUCLEOTIDE SEQUENCE [LARGE SCALE GENOMIC DNA]</scope>
    <source>
        <strain evidence="3">HC45</strain>
    </source>
</reference>
<gene>
    <name evidence="2" type="ORF">LIP_1791</name>
</gene>
<feature type="compositionally biased region" description="Basic and acidic residues" evidence="1">
    <location>
        <begin position="54"/>
        <end position="67"/>
    </location>
</feature>
<proteinExistence type="predicted"/>
<organism evidence="2 3">
    <name type="scientific">Limnochorda pilosa</name>
    <dbReference type="NCBI Taxonomy" id="1555112"/>
    <lineage>
        <taxon>Bacteria</taxon>
        <taxon>Bacillati</taxon>
        <taxon>Bacillota</taxon>
        <taxon>Limnochordia</taxon>
        <taxon>Limnochordales</taxon>
        <taxon>Limnochordaceae</taxon>
        <taxon>Limnochorda</taxon>
    </lineage>
</organism>
<dbReference type="AlphaFoldDB" id="A0A0K2SKL1"/>
<reference evidence="3" key="1">
    <citation type="submission" date="2015-07" db="EMBL/GenBank/DDBJ databases">
        <title>Complete genome sequence and phylogenetic analysis of Limnochorda pilosa.</title>
        <authorList>
            <person name="Watanabe M."/>
            <person name="Kojima H."/>
            <person name="Fukui M."/>
        </authorList>
    </citation>
    <scope>NUCLEOTIDE SEQUENCE [LARGE SCALE GENOMIC DNA]</scope>
    <source>
        <strain evidence="3">HC45</strain>
    </source>
</reference>